<evidence type="ECO:0000313" key="10">
    <source>
        <dbReference type="Proteomes" id="UP000318571"/>
    </source>
</evidence>
<dbReference type="InterPro" id="IPR019528">
    <property type="entry name" value="PACT_domain"/>
</dbReference>
<proteinExistence type="predicted"/>
<dbReference type="AlphaFoldDB" id="A0A553PQV8"/>
<sequence>MADKPRTNNQPSGPRSNINPRPKPGSFSNKPTTLKGPREPPGFRQPCGPSGSPQLNQSQSKPAQQQQQQQQQSGAHTQQQGKQGRKTPSQNNSQYDPRSSHPSQKPGNKENSSEDPINLPFGFKADFEESRDGSANSGMLSSQDWQSRHEYARDSNASGPLNPSCGNTRRSQSFEELTELVKQELRVAHKLDEKLLQTHMPDNGQHRSREVSSGLGGESVSDTDMDMDNLCRNIVAKVMQRTSQPKAVGMDQCTRDAEIEQIRFDLRSERTKVHEMQNSIKLERMKSLEWMEKHNHERDSRQLLQAEMAELKQEMQALETIVEREKEERIQLKSLYEAERSQSDVLEDALQMERDHFRKLKQTLELERSRAKAASDRDAETIIDLRTSLEVERERSSIHSNAAAIPPNCSPFMSRHHNKAPMAALEESHAMQNLILKFQHEIKEERDRVDALKCCLEQERERSEMLMMAANGQNHSNSSNNHGPLGGAKRGSILGKEGSFDQDWVMFHQRRIDEAEMEKAEVFRELQKQQQINMRMHEELVQLRQQVGSMAGQPAKDHQKAYVRDLEAKMDMYRHREAGLIEEMGRVRSLIHGLQNENAILHEKEKQFWIEGKNREEQHEARDDEEQQQQQQQQQENSESNAMLQQKMERIMGENEALQNSVTLLENRIGRLKDELDLQDIPPQSSQGSSAYPHAVIMELELHLDRVEEFRQSLVWQKNFLLLLLVAQTQEQEPTTGKNKPKKIATRRLAGYFANFPRLTRKTPKIRFRIVGRAIQAQIRLQLLVRQRKEKTSGPMEDFEFRESPKPNVKPLLTTDM</sequence>
<feature type="domain" description="Pericentrin/AKAP-450 centrosomal targeting" evidence="8">
    <location>
        <begin position="704"/>
        <end position="787"/>
    </location>
</feature>
<evidence type="ECO:0000313" key="9">
    <source>
        <dbReference type="EMBL" id="TRY80064.1"/>
    </source>
</evidence>
<dbReference type="EMBL" id="VCGU01000002">
    <property type="protein sequence ID" value="TRY80064.1"/>
    <property type="molecule type" value="Genomic_DNA"/>
</dbReference>
<keyword evidence="4 6" id="KW-0175">Coiled coil</keyword>
<evidence type="ECO:0000256" key="3">
    <source>
        <dbReference type="ARBA" id="ARBA00022553"/>
    </source>
</evidence>
<comment type="subcellular location">
    <subcellularLocation>
        <location evidence="1">Cytoplasm</location>
        <location evidence="1">Cytoskeleton</location>
        <location evidence="1">Microtubule organizing center</location>
    </subcellularLocation>
</comment>
<gene>
    <name evidence="9" type="ORF">TCAL_06003</name>
</gene>
<protein>
    <recommendedName>
        <fullName evidence="8">Pericentrin/AKAP-450 centrosomal targeting domain-containing protein</fullName>
    </recommendedName>
</protein>
<evidence type="ECO:0000256" key="6">
    <source>
        <dbReference type="SAM" id="Coils"/>
    </source>
</evidence>
<reference evidence="9 10" key="1">
    <citation type="journal article" date="2018" name="Nat. Ecol. Evol.">
        <title>Genomic signatures of mitonuclear coevolution across populations of Tigriopus californicus.</title>
        <authorList>
            <person name="Barreto F.S."/>
            <person name="Watson E.T."/>
            <person name="Lima T.G."/>
            <person name="Willett C.S."/>
            <person name="Edmands S."/>
            <person name="Li W."/>
            <person name="Burton R.S."/>
        </authorList>
    </citation>
    <scope>NUCLEOTIDE SEQUENCE [LARGE SCALE GENOMIC DNA]</scope>
    <source>
        <strain evidence="9 10">San Diego</strain>
    </source>
</reference>
<feature type="compositionally biased region" description="Low complexity" evidence="7">
    <location>
        <begin position="57"/>
        <end position="82"/>
    </location>
</feature>
<comment type="caution">
    <text evidence="9">The sequence shown here is derived from an EMBL/GenBank/DDBJ whole genome shotgun (WGS) entry which is preliminary data.</text>
</comment>
<keyword evidence="3" id="KW-0597">Phosphoprotein</keyword>
<evidence type="ECO:0000256" key="2">
    <source>
        <dbReference type="ARBA" id="ARBA00022490"/>
    </source>
</evidence>
<dbReference type="GO" id="GO:0005737">
    <property type="term" value="C:cytoplasm"/>
    <property type="evidence" value="ECO:0007669"/>
    <property type="project" value="UniProtKB-ARBA"/>
</dbReference>
<accession>A0A553PQV8</accession>
<feature type="compositionally biased region" description="Polar residues" evidence="7">
    <location>
        <begin position="86"/>
        <end position="106"/>
    </location>
</feature>
<feature type="compositionally biased region" description="Polar residues" evidence="7">
    <location>
        <begin position="155"/>
        <end position="170"/>
    </location>
</feature>
<keyword evidence="2" id="KW-0963">Cytoplasm</keyword>
<feature type="region of interest" description="Disordered" evidence="7">
    <location>
        <begin position="794"/>
        <end position="817"/>
    </location>
</feature>
<dbReference type="Proteomes" id="UP000318571">
    <property type="component" value="Chromosome 6"/>
</dbReference>
<evidence type="ECO:0000256" key="4">
    <source>
        <dbReference type="ARBA" id="ARBA00023054"/>
    </source>
</evidence>
<evidence type="ECO:0000259" key="8">
    <source>
        <dbReference type="Pfam" id="PF10495"/>
    </source>
</evidence>
<organism evidence="9 10">
    <name type="scientific">Tigriopus californicus</name>
    <name type="common">Marine copepod</name>
    <dbReference type="NCBI Taxonomy" id="6832"/>
    <lineage>
        <taxon>Eukaryota</taxon>
        <taxon>Metazoa</taxon>
        <taxon>Ecdysozoa</taxon>
        <taxon>Arthropoda</taxon>
        <taxon>Crustacea</taxon>
        <taxon>Multicrustacea</taxon>
        <taxon>Hexanauplia</taxon>
        <taxon>Copepoda</taxon>
        <taxon>Harpacticoida</taxon>
        <taxon>Harpacticidae</taxon>
        <taxon>Tigriopus</taxon>
    </lineage>
</organism>
<dbReference type="Pfam" id="PF10495">
    <property type="entry name" value="PACT_coil_coil"/>
    <property type="match status" value="1"/>
</dbReference>
<keyword evidence="10" id="KW-1185">Reference proteome</keyword>
<feature type="region of interest" description="Disordered" evidence="7">
    <location>
        <begin position="616"/>
        <end position="642"/>
    </location>
</feature>
<feature type="region of interest" description="Disordered" evidence="7">
    <location>
        <begin position="198"/>
        <end position="224"/>
    </location>
</feature>
<feature type="compositionally biased region" description="Low complexity" evidence="7">
    <location>
        <begin position="628"/>
        <end position="642"/>
    </location>
</feature>
<feature type="coiled-coil region" evidence="6">
    <location>
        <begin position="294"/>
        <end position="342"/>
    </location>
</feature>
<evidence type="ECO:0000256" key="1">
    <source>
        <dbReference type="ARBA" id="ARBA00004267"/>
    </source>
</evidence>
<evidence type="ECO:0000256" key="5">
    <source>
        <dbReference type="ARBA" id="ARBA00023212"/>
    </source>
</evidence>
<keyword evidence="5" id="KW-0206">Cytoskeleton</keyword>
<name>A0A553PQV8_TIGCA</name>
<feature type="compositionally biased region" description="Polar residues" evidence="7">
    <location>
        <begin position="7"/>
        <end position="19"/>
    </location>
</feature>
<feature type="coiled-coil region" evidence="6">
    <location>
        <begin position="505"/>
        <end position="546"/>
    </location>
</feature>
<evidence type="ECO:0000256" key="7">
    <source>
        <dbReference type="SAM" id="MobiDB-lite"/>
    </source>
</evidence>
<feature type="compositionally biased region" description="Polar residues" evidence="7">
    <location>
        <begin position="133"/>
        <end position="145"/>
    </location>
</feature>
<feature type="region of interest" description="Disordered" evidence="7">
    <location>
        <begin position="1"/>
        <end position="170"/>
    </location>
</feature>
<dbReference type="GO" id="GO:0005815">
    <property type="term" value="C:microtubule organizing center"/>
    <property type="evidence" value="ECO:0007669"/>
    <property type="project" value="UniProtKB-SubCell"/>
</dbReference>